<dbReference type="GO" id="GO:0008296">
    <property type="term" value="F:3'-5'-DNA exonuclease activity"/>
    <property type="evidence" value="ECO:0007669"/>
    <property type="project" value="TreeGrafter"/>
</dbReference>
<dbReference type="Gene3D" id="1.10.287.690">
    <property type="entry name" value="Helix hairpin bin"/>
    <property type="match status" value="1"/>
</dbReference>
<keyword evidence="8" id="KW-0235">DNA replication</keyword>
<evidence type="ECO:0000259" key="11">
    <source>
        <dbReference type="Pfam" id="PF03104"/>
    </source>
</evidence>
<dbReference type="GO" id="GO:0003887">
    <property type="term" value="F:DNA-directed DNA polymerase activity"/>
    <property type="evidence" value="ECO:0007669"/>
    <property type="project" value="UniProtKB-KW"/>
</dbReference>
<feature type="domain" description="DNA-directed DNA polymerase family B multifunctional" evidence="10">
    <location>
        <begin position="478"/>
        <end position="578"/>
    </location>
</feature>
<evidence type="ECO:0000256" key="5">
    <source>
        <dbReference type="ARBA" id="ARBA00023109"/>
    </source>
</evidence>
<dbReference type="GO" id="GO:0003677">
    <property type="term" value="F:DNA binding"/>
    <property type="evidence" value="ECO:0007669"/>
    <property type="project" value="UniProtKB-KW"/>
</dbReference>
<evidence type="ECO:0000256" key="4">
    <source>
        <dbReference type="ARBA" id="ARBA00022932"/>
    </source>
</evidence>
<dbReference type="InterPro" id="IPR023211">
    <property type="entry name" value="DNA_pol_palm_dom_sf"/>
</dbReference>
<evidence type="ECO:0000256" key="8">
    <source>
        <dbReference type="RuleBase" id="RU000442"/>
    </source>
</evidence>
<gene>
    <name evidence="12" type="ORF">Solivirus4_13</name>
</gene>
<dbReference type="InterPro" id="IPR012337">
    <property type="entry name" value="RNaseH-like_sf"/>
</dbReference>
<feature type="domain" description="DNA-directed DNA polymerase family B multifunctional" evidence="10">
    <location>
        <begin position="883"/>
        <end position="1041"/>
    </location>
</feature>
<dbReference type="GO" id="GO:0045004">
    <property type="term" value="P:DNA replication proofreading"/>
    <property type="evidence" value="ECO:0007669"/>
    <property type="project" value="TreeGrafter"/>
</dbReference>
<dbReference type="InterPro" id="IPR043502">
    <property type="entry name" value="DNA/RNA_pol_sf"/>
</dbReference>
<evidence type="ECO:0000256" key="7">
    <source>
        <dbReference type="ARBA" id="ARBA00049244"/>
    </source>
</evidence>
<name>A0A3G5AFU7_9VIRU</name>
<protein>
    <recommendedName>
        <fullName evidence="8">DNA polymerase</fullName>
        <ecNumber evidence="8">2.7.7.7</ecNumber>
    </recommendedName>
</protein>
<keyword evidence="5" id="KW-1194">Viral DNA replication</keyword>
<evidence type="ECO:0000256" key="2">
    <source>
        <dbReference type="ARBA" id="ARBA00022679"/>
    </source>
</evidence>
<keyword evidence="4 8" id="KW-0239">DNA-directed DNA polymerase</keyword>
<feature type="domain" description="DNA-directed DNA polymerase family B multifunctional" evidence="10">
    <location>
        <begin position="630"/>
        <end position="809"/>
    </location>
</feature>
<feature type="domain" description="DNA-directed DNA polymerase family B exonuclease" evidence="11">
    <location>
        <begin position="141"/>
        <end position="379"/>
    </location>
</feature>
<dbReference type="PRINTS" id="PR00106">
    <property type="entry name" value="DNAPOLB"/>
</dbReference>
<sequence length="1178" mass="136038">MSSSSSETLNLQAYQWEEETSGYYTIRIACHNRDSEIVLLRVEDYKPYCIFELPSTMSGVAITWTQDALLCFKNWLMRCLDSDAPVNMEYYMQEKLIYYSTAKFPVIKCYFDTLDARKHCVNLLKKRAYDIWRLGTIKATVHETEVSDLHKFVTDCGLQYACWLSISEWQPKVVDDENKISCASQELIVSYKDLIRVSDEVCKLWTVTPKIAGFDFECYSSNPLAMPNPLHLSDVVFQCSYIIQRLGDPKSRKRYLLQLGPCKEIADCEVRRFGTEIDLFNGLAQLIKETNPSIITGYNIFRFDLPYMDDRMKHYMRETLTQCGIILDQETKVSMYTWRSGAYGFMTISSLTTFGRIYVDMHPIIKRDYKFNSYTLDAVSNHFLERGKHDVSPQRIFAAYKELCAAQKWFIELEKDNRTEIAQLAAAKIRLNEALDEMKTIAEYCLEDSVLCIDLFEKLNVWLGITILANVVEVQPVATFARGQQIRVLNQLYSRTHREKVLMDSREEQDLSFTGAIVVNPIIGAHEYMMIFDFAAMYPSIIIAYNLCYRTLVPPERTDIPDEDCHVLDWTEEEEITESVDEEVKSQGIALVYPDGKAIELDAGETLSPLIHIPEGCSLVQFEKVEIETKTRIKKIVKHYHHRFVKAHIRKGILPQICEDLVNTRNATKAEINPQNDPVKNLILETKGNALKISANSVYGGLSARYGKPLIEAARVVTYCGRKLNLECQEIGKQNGMNIIYGDTDSIMTTLVSPITDPRKYKKIGDNFAALLSSKFQKPLRVESEGTCYRALILKPKMYATIKLVTIMKKNVISIEEVPLAEEYGIGTGSSNPRSENILLKVVHNNKQKVETDFLLFPKHLDYKDWVDDCVAGCPVLEFGEPNTKKINKKGIIIARRDNCIWVRDAYLKILMNILFKRPIDLSLQILNEAILKMMARSVHYRELLINKEIGTEYKANSSYPMKIFADELKKRGITIEGGERIDYLIVRLPIQRTERGAIVKQKQGYKMRLLNDFLSNFENEPIDTLYYVENQMKNRLDALMQIGYSEEVITSELSSLWNVKKFYTPVQSKRGKANMRVGASLIANYVKLIKQKSVYITNLNMISDYIQKIDFVDSIKKNCWRYYDNVKVDIQEIEGLVESVKSNKRDYREEVKRQVEEVRVLLEKIRKKREKLCREKK</sequence>
<evidence type="ECO:0000256" key="1">
    <source>
        <dbReference type="ARBA" id="ARBA00005755"/>
    </source>
</evidence>
<reference evidence="12" key="1">
    <citation type="submission" date="2018-10" db="EMBL/GenBank/DDBJ databases">
        <title>Hidden diversity of soil giant viruses.</title>
        <authorList>
            <person name="Schulz F."/>
            <person name="Alteio L."/>
            <person name="Goudeau D."/>
            <person name="Ryan E.M."/>
            <person name="Malmstrom R.R."/>
            <person name="Blanchard J."/>
            <person name="Woyke T."/>
        </authorList>
    </citation>
    <scope>NUCLEOTIDE SEQUENCE</scope>
    <source>
        <strain evidence="12">SOV1</strain>
    </source>
</reference>
<keyword evidence="6 8" id="KW-0238">DNA-binding</keyword>
<dbReference type="SUPFAM" id="SSF56672">
    <property type="entry name" value="DNA/RNA polymerases"/>
    <property type="match status" value="2"/>
</dbReference>
<accession>A0A3G5AFU7</accession>
<dbReference type="InterPro" id="IPR006134">
    <property type="entry name" value="DNA-dir_DNA_pol_B_multi_dom"/>
</dbReference>
<dbReference type="Gene3D" id="3.90.1600.10">
    <property type="entry name" value="Palm domain of DNA polymerase"/>
    <property type="match status" value="1"/>
</dbReference>
<dbReference type="InterPro" id="IPR050240">
    <property type="entry name" value="DNA_pol_type-B"/>
</dbReference>
<dbReference type="Gene3D" id="1.10.132.60">
    <property type="entry name" value="DNA polymerase family B, C-terminal domain"/>
    <property type="match status" value="1"/>
</dbReference>
<dbReference type="PANTHER" id="PTHR10322:SF23">
    <property type="entry name" value="DNA POLYMERASE DELTA CATALYTIC SUBUNIT"/>
    <property type="match status" value="1"/>
</dbReference>
<dbReference type="GO" id="GO:0000166">
    <property type="term" value="F:nucleotide binding"/>
    <property type="evidence" value="ECO:0007669"/>
    <property type="project" value="InterPro"/>
</dbReference>
<dbReference type="Gene3D" id="3.30.420.10">
    <property type="entry name" value="Ribonuclease H-like superfamily/Ribonuclease H"/>
    <property type="match status" value="1"/>
</dbReference>
<keyword evidence="2 8" id="KW-0808">Transferase</keyword>
<dbReference type="Pfam" id="PF03104">
    <property type="entry name" value="DNA_pol_B_exo1"/>
    <property type="match status" value="1"/>
</dbReference>
<dbReference type="PROSITE" id="PS00116">
    <property type="entry name" value="DNA_POLYMERASE_B"/>
    <property type="match status" value="1"/>
</dbReference>
<evidence type="ECO:0000256" key="3">
    <source>
        <dbReference type="ARBA" id="ARBA00022695"/>
    </source>
</evidence>
<dbReference type="InterPro" id="IPR036397">
    <property type="entry name" value="RNaseH_sf"/>
</dbReference>
<dbReference type="SMART" id="SM00486">
    <property type="entry name" value="POLBc"/>
    <property type="match status" value="1"/>
</dbReference>
<evidence type="ECO:0000256" key="6">
    <source>
        <dbReference type="ARBA" id="ARBA00023125"/>
    </source>
</evidence>
<dbReference type="GO" id="GO:0006287">
    <property type="term" value="P:base-excision repair, gap-filling"/>
    <property type="evidence" value="ECO:0007669"/>
    <property type="project" value="TreeGrafter"/>
</dbReference>
<keyword evidence="9" id="KW-0175">Coiled coil</keyword>
<keyword evidence="3 8" id="KW-0548">Nucleotidyltransferase</keyword>
<comment type="catalytic activity">
    <reaction evidence="7 8">
        <text>DNA(n) + a 2'-deoxyribonucleoside 5'-triphosphate = DNA(n+1) + diphosphate</text>
        <dbReference type="Rhea" id="RHEA:22508"/>
        <dbReference type="Rhea" id="RHEA-COMP:17339"/>
        <dbReference type="Rhea" id="RHEA-COMP:17340"/>
        <dbReference type="ChEBI" id="CHEBI:33019"/>
        <dbReference type="ChEBI" id="CHEBI:61560"/>
        <dbReference type="ChEBI" id="CHEBI:173112"/>
        <dbReference type="EC" id="2.7.7.7"/>
    </reaction>
</comment>
<dbReference type="InterPro" id="IPR017964">
    <property type="entry name" value="DNA-dir_DNA_pol_B_CS"/>
</dbReference>
<dbReference type="SUPFAM" id="SSF53098">
    <property type="entry name" value="Ribonuclease H-like"/>
    <property type="match status" value="1"/>
</dbReference>
<dbReference type="InterPro" id="IPR042087">
    <property type="entry name" value="DNA_pol_B_thumb"/>
</dbReference>
<evidence type="ECO:0000259" key="10">
    <source>
        <dbReference type="Pfam" id="PF00136"/>
    </source>
</evidence>
<evidence type="ECO:0000313" key="12">
    <source>
        <dbReference type="EMBL" id="AYV86052.1"/>
    </source>
</evidence>
<evidence type="ECO:0000256" key="9">
    <source>
        <dbReference type="SAM" id="Coils"/>
    </source>
</evidence>
<feature type="coiled-coil region" evidence="9">
    <location>
        <begin position="1131"/>
        <end position="1176"/>
    </location>
</feature>
<proteinExistence type="inferred from homology"/>
<dbReference type="GO" id="GO:0039693">
    <property type="term" value="P:viral DNA genome replication"/>
    <property type="evidence" value="ECO:0007669"/>
    <property type="project" value="UniProtKB-KW"/>
</dbReference>
<dbReference type="InterPro" id="IPR006133">
    <property type="entry name" value="DNA-dir_DNA_pol_B_exonuc"/>
</dbReference>
<dbReference type="EC" id="2.7.7.7" evidence="8"/>
<dbReference type="GO" id="GO:0006297">
    <property type="term" value="P:nucleotide-excision repair, DNA gap filling"/>
    <property type="evidence" value="ECO:0007669"/>
    <property type="project" value="TreeGrafter"/>
</dbReference>
<organism evidence="12">
    <name type="scientific">Solivirus sp</name>
    <dbReference type="NCBI Taxonomy" id="2487772"/>
    <lineage>
        <taxon>Viruses</taxon>
        <taxon>Pithoviruses</taxon>
    </lineage>
</organism>
<dbReference type="EMBL" id="MK072492">
    <property type="protein sequence ID" value="AYV86052.1"/>
    <property type="molecule type" value="Genomic_DNA"/>
</dbReference>
<dbReference type="InterPro" id="IPR006172">
    <property type="entry name" value="DNA-dir_DNA_pol_B"/>
</dbReference>
<dbReference type="PANTHER" id="PTHR10322">
    <property type="entry name" value="DNA POLYMERASE CATALYTIC SUBUNIT"/>
    <property type="match status" value="1"/>
</dbReference>
<comment type="similarity">
    <text evidence="1 8">Belongs to the DNA polymerase type-B family.</text>
</comment>
<dbReference type="Pfam" id="PF00136">
    <property type="entry name" value="DNA_pol_B"/>
    <property type="match status" value="3"/>
</dbReference>